<feature type="domain" description="F-box" evidence="2">
    <location>
        <begin position="80"/>
        <end position="137"/>
    </location>
</feature>
<dbReference type="InterPro" id="IPR001810">
    <property type="entry name" value="F-box_dom"/>
</dbReference>
<dbReference type="EMBL" id="JARKIF010000042">
    <property type="protein sequence ID" value="KAJ7608998.1"/>
    <property type="molecule type" value="Genomic_DNA"/>
</dbReference>
<keyword evidence="4" id="KW-1185">Reference proteome</keyword>
<name>A0AAD7F8L2_9AGAR</name>
<gene>
    <name evidence="3" type="ORF">FB45DRAFT_1010631</name>
</gene>
<dbReference type="AlphaFoldDB" id="A0AAD7F8L2"/>
<protein>
    <recommendedName>
        <fullName evidence="2">F-box domain-containing protein</fullName>
    </recommendedName>
</protein>
<evidence type="ECO:0000313" key="4">
    <source>
        <dbReference type="Proteomes" id="UP001221142"/>
    </source>
</evidence>
<reference evidence="3" key="1">
    <citation type="submission" date="2023-03" db="EMBL/GenBank/DDBJ databases">
        <title>Massive genome expansion in bonnet fungi (Mycena s.s.) driven by repeated elements and novel gene families across ecological guilds.</title>
        <authorList>
            <consortium name="Lawrence Berkeley National Laboratory"/>
            <person name="Harder C.B."/>
            <person name="Miyauchi S."/>
            <person name="Viragh M."/>
            <person name="Kuo A."/>
            <person name="Thoen E."/>
            <person name="Andreopoulos B."/>
            <person name="Lu D."/>
            <person name="Skrede I."/>
            <person name="Drula E."/>
            <person name="Henrissat B."/>
            <person name="Morin E."/>
            <person name="Kohler A."/>
            <person name="Barry K."/>
            <person name="LaButti K."/>
            <person name="Morin E."/>
            <person name="Salamov A."/>
            <person name="Lipzen A."/>
            <person name="Mereny Z."/>
            <person name="Hegedus B."/>
            <person name="Baldrian P."/>
            <person name="Stursova M."/>
            <person name="Weitz H."/>
            <person name="Taylor A."/>
            <person name="Grigoriev I.V."/>
            <person name="Nagy L.G."/>
            <person name="Martin F."/>
            <person name="Kauserud H."/>
        </authorList>
    </citation>
    <scope>NUCLEOTIDE SEQUENCE</scope>
    <source>
        <strain evidence="3">9284</strain>
    </source>
</reference>
<evidence type="ECO:0000259" key="2">
    <source>
        <dbReference type="Pfam" id="PF12937"/>
    </source>
</evidence>
<feature type="coiled-coil region" evidence="1">
    <location>
        <begin position="41"/>
        <end position="68"/>
    </location>
</feature>
<dbReference type="Pfam" id="PF12937">
    <property type="entry name" value="F-box-like"/>
    <property type="match status" value="1"/>
</dbReference>
<keyword evidence="1" id="KW-0175">Coiled coil</keyword>
<accession>A0AAD7F8L2</accession>
<comment type="caution">
    <text evidence="3">The sequence shown here is derived from an EMBL/GenBank/DDBJ whole genome shotgun (WGS) entry which is preliminary data.</text>
</comment>
<organism evidence="3 4">
    <name type="scientific">Roridomyces roridus</name>
    <dbReference type="NCBI Taxonomy" id="1738132"/>
    <lineage>
        <taxon>Eukaryota</taxon>
        <taxon>Fungi</taxon>
        <taxon>Dikarya</taxon>
        <taxon>Basidiomycota</taxon>
        <taxon>Agaricomycotina</taxon>
        <taxon>Agaricomycetes</taxon>
        <taxon>Agaricomycetidae</taxon>
        <taxon>Agaricales</taxon>
        <taxon>Marasmiineae</taxon>
        <taxon>Mycenaceae</taxon>
        <taxon>Roridomyces</taxon>
    </lineage>
</organism>
<dbReference type="Proteomes" id="UP001221142">
    <property type="component" value="Unassembled WGS sequence"/>
</dbReference>
<proteinExistence type="predicted"/>
<evidence type="ECO:0000256" key="1">
    <source>
        <dbReference type="SAM" id="Coils"/>
    </source>
</evidence>
<dbReference type="Gene3D" id="1.20.1280.50">
    <property type="match status" value="1"/>
</dbReference>
<evidence type="ECO:0000313" key="3">
    <source>
        <dbReference type="EMBL" id="KAJ7608998.1"/>
    </source>
</evidence>
<sequence>MPAPTTKTLERCQRLLKSNEAPGSAELVFIRAVVSDTGARLDYLDSEISRLRDRLDQLQAERMHLSEYHSQYVPILSPLRRMPSEILVQIFSRTLPSFDESKGDASDAKGSPWALTQVSSRWREIALSTPSLWSTLRIYGHAPGSKHSAMLQTQLRRSGTLNLNIYFWGYEEADSAVQLKLFDLLSKHSARWEALSIQLSSALVPRLAQLRGRLPSLRRLWLQWDGKKSHNGVDSITCFKTAPSLRDVGVHNRGRFIPILVPAHQLTTYRVHGPWKTHLHVLKLAPNIISARVLAAFDGEEPWPEPGAQAIGLLHLQILCVSNARMLDYLRAPRLTELGIRSQEDAVLVDSLDAFVLRSACAPQQLYLKDMSSPDATLGILKRYPFISTINLAFAAGGADAMEAHMTMLTDISESQHLREICFGALELMPIDYPLFLQMLKSRRRNSRCTMRAASFLAVNGPDPDPVTLAGLDELGDGGLDLRVESGHEAQRGIHEWENVSQWNLQ</sequence>